<evidence type="ECO:0000313" key="3">
    <source>
        <dbReference type="Proteomes" id="UP001062165"/>
    </source>
</evidence>
<dbReference type="RefSeq" id="WP_263052337.1">
    <property type="nucleotide sequence ID" value="NZ_CP106735.1"/>
</dbReference>
<keyword evidence="3" id="KW-1185">Reference proteome</keyword>
<dbReference type="NCBIfam" id="TIGR04181">
    <property type="entry name" value="NHT_00031"/>
    <property type="match status" value="1"/>
</dbReference>
<dbReference type="InterPro" id="IPR015421">
    <property type="entry name" value="PyrdxlP-dep_Trfase_major"/>
</dbReference>
<keyword evidence="1" id="KW-0663">Pyridoxal phosphate</keyword>
<gene>
    <name evidence="2" type="ORF">N7E81_05785</name>
</gene>
<dbReference type="InterPro" id="IPR015422">
    <property type="entry name" value="PyrdxlP-dep_Trfase_small"/>
</dbReference>
<keyword evidence="2" id="KW-0808">Transferase</keyword>
<dbReference type="CDD" id="cd00616">
    <property type="entry name" value="AHBA_syn"/>
    <property type="match status" value="1"/>
</dbReference>
<keyword evidence="2" id="KW-0032">Aminotransferase</keyword>
<reference evidence="2" key="1">
    <citation type="submission" date="2022-10" db="EMBL/GenBank/DDBJ databases">
        <title>Comparative genomics and taxonomic characterization of three novel marine species of genus Reichenbachiella exhibiting antioxidant and polysaccharide degradation activities.</title>
        <authorList>
            <person name="Muhammad N."/>
            <person name="Lee Y.-J."/>
            <person name="Ko J."/>
            <person name="Kim S.-G."/>
        </authorList>
    </citation>
    <scope>NUCLEOTIDE SEQUENCE</scope>
    <source>
        <strain evidence="2">Wsw4-B4</strain>
    </source>
</reference>
<dbReference type="PIRSF" id="PIRSF000390">
    <property type="entry name" value="PLP_StrS"/>
    <property type="match status" value="1"/>
</dbReference>
<dbReference type="SUPFAM" id="SSF53383">
    <property type="entry name" value="PLP-dependent transferases"/>
    <property type="match status" value="1"/>
</dbReference>
<dbReference type="Proteomes" id="UP001062165">
    <property type="component" value="Chromosome"/>
</dbReference>
<name>A0ABY6D370_9BACT</name>
<evidence type="ECO:0000256" key="1">
    <source>
        <dbReference type="RuleBase" id="RU004508"/>
    </source>
</evidence>
<accession>A0ABY6D370</accession>
<dbReference type="Gene3D" id="3.40.640.10">
    <property type="entry name" value="Type I PLP-dependent aspartate aminotransferase-like (Major domain)"/>
    <property type="match status" value="1"/>
</dbReference>
<organism evidence="2 3">
    <name type="scientific">Reichenbachiella carrageenanivorans</name>
    <dbReference type="NCBI Taxonomy" id="2979869"/>
    <lineage>
        <taxon>Bacteria</taxon>
        <taxon>Pseudomonadati</taxon>
        <taxon>Bacteroidota</taxon>
        <taxon>Cytophagia</taxon>
        <taxon>Cytophagales</taxon>
        <taxon>Reichenbachiellaceae</taxon>
        <taxon>Reichenbachiella</taxon>
    </lineage>
</organism>
<evidence type="ECO:0000313" key="2">
    <source>
        <dbReference type="EMBL" id="UXX80607.1"/>
    </source>
</evidence>
<dbReference type="PANTHER" id="PTHR30244">
    <property type="entry name" value="TRANSAMINASE"/>
    <property type="match status" value="1"/>
</dbReference>
<dbReference type="PANTHER" id="PTHR30244:SF30">
    <property type="entry name" value="BLR5990 PROTEIN"/>
    <property type="match status" value="1"/>
</dbReference>
<sequence length="382" mass="42637">MEKYQALIGFIRKSFSSTEEFISLHEPRFIGNERKYVMNAIDSTFVSSVGEYVNRFEEMICSLTGAKYAVATTNGTAALHMCLLLAGVQQEDEVITQSLSFIATSNAISYCGAKPVFLDVDRDTMGLSVKSVKTFLENQTLQKGDLCINKRTGKVVRAVVPMHTFGHPIRIDELVSLCNRHNIVVVEDAAESIGSYYKGKHTGTFGQSAAFSFNGNKTLTCGGGGVIITNDQSLANKAKHWTTTAKISHPWEYTHDAIGYNYRMPNLNAAMACAQLEQLPMFLENKRQLAKDYIAFGLKNDLNIVLEPSNAISNYWLNALCLSDRDERDLFLAKLNEAGVMCRPIWTLLHKMFMFSGCYVDEQTNAQWLEDRIVNVPSSVKI</sequence>
<dbReference type="InterPro" id="IPR000653">
    <property type="entry name" value="DegT/StrS_aminotransferase"/>
</dbReference>
<dbReference type="EMBL" id="CP106735">
    <property type="protein sequence ID" value="UXX80607.1"/>
    <property type="molecule type" value="Genomic_DNA"/>
</dbReference>
<dbReference type="Gene3D" id="3.90.1150.10">
    <property type="entry name" value="Aspartate Aminotransferase, domain 1"/>
    <property type="match status" value="1"/>
</dbReference>
<protein>
    <submittedName>
        <fullName evidence="2">LegC family aminotransferase</fullName>
    </submittedName>
</protein>
<dbReference type="Pfam" id="PF01041">
    <property type="entry name" value="DegT_DnrJ_EryC1"/>
    <property type="match status" value="1"/>
</dbReference>
<comment type="similarity">
    <text evidence="1">Belongs to the DegT/DnrJ/EryC1 family.</text>
</comment>
<proteinExistence type="inferred from homology"/>
<dbReference type="InterPro" id="IPR026385">
    <property type="entry name" value="LegC-like"/>
</dbReference>
<dbReference type="GO" id="GO:0008483">
    <property type="term" value="F:transaminase activity"/>
    <property type="evidence" value="ECO:0007669"/>
    <property type="project" value="UniProtKB-KW"/>
</dbReference>
<dbReference type="InterPro" id="IPR015424">
    <property type="entry name" value="PyrdxlP-dep_Trfase"/>
</dbReference>